<protein>
    <submittedName>
        <fullName evidence="2">Uncharacterized protein</fullName>
    </submittedName>
</protein>
<evidence type="ECO:0000313" key="2">
    <source>
        <dbReference type="EMBL" id="CAI9595301.1"/>
    </source>
</evidence>
<reference evidence="2" key="1">
    <citation type="submission" date="2023-05" db="EMBL/GenBank/DDBJ databases">
        <authorList>
            <person name="Stuckert A."/>
        </authorList>
    </citation>
    <scope>NUCLEOTIDE SEQUENCE</scope>
</reference>
<accession>A0ABN9FE38</accession>
<evidence type="ECO:0000313" key="3">
    <source>
        <dbReference type="Proteomes" id="UP001162483"/>
    </source>
</evidence>
<evidence type="ECO:0000256" key="1">
    <source>
        <dbReference type="SAM" id="MobiDB-lite"/>
    </source>
</evidence>
<name>A0ABN9FE38_9NEOB</name>
<organism evidence="2 3">
    <name type="scientific">Staurois parvus</name>
    <dbReference type="NCBI Taxonomy" id="386267"/>
    <lineage>
        <taxon>Eukaryota</taxon>
        <taxon>Metazoa</taxon>
        <taxon>Chordata</taxon>
        <taxon>Craniata</taxon>
        <taxon>Vertebrata</taxon>
        <taxon>Euteleostomi</taxon>
        <taxon>Amphibia</taxon>
        <taxon>Batrachia</taxon>
        <taxon>Anura</taxon>
        <taxon>Neobatrachia</taxon>
        <taxon>Ranoidea</taxon>
        <taxon>Ranidae</taxon>
        <taxon>Staurois</taxon>
    </lineage>
</organism>
<dbReference type="Proteomes" id="UP001162483">
    <property type="component" value="Unassembled WGS sequence"/>
</dbReference>
<proteinExistence type="predicted"/>
<gene>
    <name evidence="2" type="ORF">SPARVUS_LOCUS11868866</name>
</gene>
<comment type="caution">
    <text evidence="2">The sequence shown here is derived from an EMBL/GenBank/DDBJ whole genome shotgun (WGS) entry which is preliminary data.</text>
</comment>
<sequence length="60" mass="6542">MDMGKGKVGHSRHQGWIDHSSTRALPEGPGSVGSPMRCPCIFHWLFHRLFLGVGEDTGAP</sequence>
<feature type="region of interest" description="Disordered" evidence="1">
    <location>
        <begin position="1"/>
        <end position="30"/>
    </location>
</feature>
<keyword evidence="3" id="KW-1185">Reference proteome</keyword>
<dbReference type="EMBL" id="CATNWA010016774">
    <property type="protein sequence ID" value="CAI9595301.1"/>
    <property type="molecule type" value="Genomic_DNA"/>
</dbReference>